<evidence type="ECO:0000313" key="1">
    <source>
        <dbReference type="EMBL" id="KAI7998029.1"/>
    </source>
</evidence>
<gene>
    <name evidence="1" type="ORF">LOK49_LG10G00975</name>
</gene>
<dbReference type="Proteomes" id="UP001060215">
    <property type="component" value="Chromosome 10"/>
</dbReference>
<name>A0ACC0GBT3_9ERIC</name>
<reference evidence="1 2" key="1">
    <citation type="journal article" date="2022" name="Plant J.">
        <title>Chromosome-level genome of Camellia lanceoleosa provides a valuable resource for understanding genome evolution and self-incompatibility.</title>
        <authorList>
            <person name="Gong W."/>
            <person name="Xiao S."/>
            <person name="Wang L."/>
            <person name="Liao Z."/>
            <person name="Chang Y."/>
            <person name="Mo W."/>
            <person name="Hu G."/>
            <person name="Li W."/>
            <person name="Zhao G."/>
            <person name="Zhu H."/>
            <person name="Hu X."/>
            <person name="Ji K."/>
            <person name="Xiang X."/>
            <person name="Song Q."/>
            <person name="Yuan D."/>
            <person name="Jin S."/>
            <person name="Zhang L."/>
        </authorList>
    </citation>
    <scope>NUCLEOTIDE SEQUENCE [LARGE SCALE GENOMIC DNA]</scope>
    <source>
        <strain evidence="1">SQ_2022a</strain>
    </source>
</reference>
<comment type="caution">
    <text evidence="1">The sequence shown here is derived from an EMBL/GenBank/DDBJ whole genome shotgun (WGS) entry which is preliminary data.</text>
</comment>
<evidence type="ECO:0000313" key="2">
    <source>
        <dbReference type="Proteomes" id="UP001060215"/>
    </source>
</evidence>
<dbReference type="EMBL" id="CM045767">
    <property type="protein sequence ID" value="KAI7998029.1"/>
    <property type="molecule type" value="Genomic_DNA"/>
</dbReference>
<organism evidence="1 2">
    <name type="scientific">Camellia lanceoleosa</name>
    <dbReference type="NCBI Taxonomy" id="1840588"/>
    <lineage>
        <taxon>Eukaryota</taxon>
        <taxon>Viridiplantae</taxon>
        <taxon>Streptophyta</taxon>
        <taxon>Embryophyta</taxon>
        <taxon>Tracheophyta</taxon>
        <taxon>Spermatophyta</taxon>
        <taxon>Magnoliopsida</taxon>
        <taxon>eudicotyledons</taxon>
        <taxon>Gunneridae</taxon>
        <taxon>Pentapetalae</taxon>
        <taxon>asterids</taxon>
        <taxon>Ericales</taxon>
        <taxon>Theaceae</taxon>
        <taxon>Camellia</taxon>
    </lineage>
</organism>
<keyword evidence="2" id="KW-1185">Reference proteome</keyword>
<accession>A0ACC0GBT3</accession>
<proteinExistence type="predicted"/>
<sequence>MSRCVIVRDVWADNLSFEFGLIRRVVDDYPNVAMDTEFPGTIIFPDKHYSCLSPSDNYFLMKSNVDSLNLIQVGLTLSDNQGNLPDLYTDSCYVWQFNFRDFDIESDDLRNADSIKLLKRQGIDFKKNREEGIDSREFAKMLLWSGLVYKRPLKRWVTFHSGYDFGFLIKMLTHRELPENLETFMAMVHFYFGGNVYDIKHLIRDCNGLNGGLERVAKALGVDRAAGKSHQAGSDSLLTMQTFLKLLNLKMVDTSFINRLIQEEEEEEGVGGSDSRLRSVLYGLETNFKYTYFEYTSFDWVPEQICYVLIPSY</sequence>
<protein>
    <submittedName>
        <fullName evidence="1">Uncharacterized protein</fullName>
    </submittedName>
</protein>